<organism evidence="7 8">
    <name type="scientific">Lactobacillus bombicola</name>
    <dbReference type="NCBI Taxonomy" id="1505723"/>
    <lineage>
        <taxon>Bacteria</taxon>
        <taxon>Bacillati</taxon>
        <taxon>Bacillota</taxon>
        <taxon>Bacilli</taxon>
        <taxon>Lactobacillales</taxon>
        <taxon>Lactobacillaceae</taxon>
        <taxon>Lactobacillus</taxon>
    </lineage>
</organism>
<keyword evidence="2" id="KW-0813">Transport</keyword>
<protein>
    <submittedName>
        <fullName evidence="7">Putative glutamine transport system substrate-binding protein</fullName>
    </submittedName>
</protein>
<evidence type="ECO:0000313" key="7">
    <source>
        <dbReference type="EMBL" id="SFD42324.1"/>
    </source>
</evidence>
<feature type="domain" description="Ionotropic glutamate receptor C-terminal" evidence="6">
    <location>
        <begin position="48"/>
        <end position="259"/>
    </location>
</feature>
<evidence type="ECO:0000256" key="2">
    <source>
        <dbReference type="ARBA" id="ARBA00022448"/>
    </source>
</evidence>
<dbReference type="SMART" id="SM00079">
    <property type="entry name" value="PBPe"/>
    <property type="match status" value="1"/>
</dbReference>
<evidence type="ECO:0000256" key="3">
    <source>
        <dbReference type="ARBA" id="ARBA00022729"/>
    </source>
</evidence>
<name>A0A1I1S6Y1_9LACO</name>
<dbReference type="Proteomes" id="UP000199599">
    <property type="component" value="Unassembled WGS sequence"/>
</dbReference>
<feature type="chain" id="PRO_5038945737" evidence="4">
    <location>
        <begin position="19"/>
        <end position="270"/>
    </location>
</feature>
<dbReference type="GO" id="GO:0030288">
    <property type="term" value="C:outer membrane-bounded periplasmic space"/>
    <property type="evidence" value="ECO:0007669"/>
    <property type="project" value="TreeGrafter"/>
</dbReference>
<dbReference type="InterPro" id="IPR001320">
    <property type="entry name" value="Iontro_rcpt_C"/>
</dbReference>
<dbReference type="EMBL" id="FOMN01000003">
    <property type="protein sequence ID" value="SFD42324.1"/>
    <property type="molecule type" value="Genomic_DNA"/>
</dbReference>
<dbReference type="SMART" id="SM00062">
    <property type="entry name" value="PBPb"/>
    <property type="match status" value="1"/>
</dbReference>
<dbReference type="GO" id="GO:0016020">
    <property type="term" value="C:membrane"/>
    <property type="evidence" value="ECO:0007669"/>
    <property type="project" value="InterPro"/>
</dbReference>
<dbReference type="PANTHER" id="PTHR30085:SF6">
    <property type="entry name" value="ABC TRANSPORTER GLUTAMINE-BINDING PROTEIN GLNH"/>
    <property type="match status" value="1"/>
</dbReference>
<proteinExistence type="inferred from homology"/>
<evidence type="ECO:0000313" key="8">
    <source>
        <dbReference type="Proteomes" id="UP000199599"/>
    </source>
</evidence>
<evidence type="ECO:0000256" key="1">
    <source>
        <dbReference type="ARBA" id="ARBA00010333"/>
    </source>
</evidence>
<feature type="domain" description="Solute-binding protein family 3/N-terminal" evidence="5">
    <location>
        <begin position="38"/>
        <end position="260"/>
    </location>
</feature>
<accession>A0A1I1S6Y1</accession>
<dbReference type="GO" id="GO:0006865">
    <property type="term" value="P:amino acid transport"/>
    <property type="evidence" value="ECO:0007669"/>
    <property type="project" value="TreeGrafter"/>
</dbReference>
<dbReference type="PROSITE" id="PS51257">
    <property type="entry name" value="PROKAR_LIPOPROTEIN"/>
    <property type="match status" value="1"/>
</dbReference>
<gene>
    <name evidence="7" type="ORF">SAMN04487792_0794</name>
</gene>
<dbReference type="GO" id="GO:0015276">
    <property type="term" value="F:ligand-gated monoatomic ion channel activity"/>
    <property type="evidence" value="ECO:0007669"/>
    <property type="project" value="InterPro"/>
</dbReference>
<dbReference type="Gene3D" id="3.40.190.10">
    <property type="entry name" value="Periplasmic binding protein-like II"/>
    <property type="match status" value="2"/>
</dbReference>
<dbReference type="PANTHER" id="PTHR30085">
    <property type="entry name" value="AMINO ACID ABC TRANSPORTER PERMEASE"/>
    <property type="match status" value="1"/>
</dbReference>
<dbReference type="GO" id="GO:0005576">
    <property type="term" value="C:extracellular region"/>
    <property type="evidence" value="ECO:0007669"/>
    <property type="project" value="TreeGrafter"/>
</dbReference>
<dbReference type="RefSeq" id="WP_090092888.1">
    <property type="nucleotide sequence ID" value="NZ_FOMN01000003.1"/>
</dbReference>
<dbReference type="SUPFAM" id="SSF53850">
    <property type="entry name" value="Periplasmic binding protein-like II"/>
    <property type="match status" value="1"/>
</dbReference>
<reference evidence="8" key="1">
    <citation type="submission" date="2016-10" db="EMBL/GenBank/DDBJ databases">
        <authorList>
            <person name="Varghese N."/>
            <person name="Submissions S."/>
        </authorList>
    </citation>
    <scope>NUCLEOTIDE SEQUENCE [LARGE SCALE GENOMIC DNA]</scope>
    <source>
        <strain evidence="8">R-53102</strain>
    </source>
</reference>
<sequence>MKKIFDLIPVLISLCLLAGCSQRVSDQDVLKNAQFSKTITWGIESDVRLFSLTDVRDYREKGFDVDVAKAVTKEILGSRGQAKFVLATAQSRIPLLKNGNVDAVIATMTITPQRKKLVNFSRPYFATGQSLLVRKDSKIKNVHDLKGKTVIGIIGDNSVEVIKKIAPQAKVVQMQDYGQAVVALKAGQGDALSSDNGVLYGLAVESPTLEVRGGTFTHEPYGIAINKHQEKFERAINRAIVKMQHDGQYNRLIKKWFGRVPGFNYKTLYN</sequence>
<dbReference type="AlphaFoldDB" id="A0A1I1S6Y1"/>
<feature type="signal peptide" evidence="4">
    <location>
        <begin position="1"/>
        <end position="18"/>
    </location>
</feature>
<evidence type="ECO:0000256" key="4">
    <source>
        <dbReference type="SAM" id="SignalP"/>
    </source>
</evidence>
<evidence type="ECO:0000259" key="5">
    <source>
        <dbReference type="SMART" id="SM00062"/>
    </source>
</evidence>
<dbReference type="InterPro" id="IPR051455">
    <property type="entry name" value="Bact_solute-bind_prot3"/>
</dbReference>
<comment type="similarity">
    <text evidence="1">Belongs to the bacterial solute-binding protein 3 family.</text>
</comment>
<dbReference type="STRING" id="1505723.SAMN04487792_0794"/>
<keyword evidence="3 4" id="KW-0732">Signal</keyword>
<dbReference type="Pfam" id="PF00497">
    <property type="entry name" value="SBP_bac_3"/>
    <property type="match status" value="1"/>
</dbReference>
<evidence type="ECO:0000259" key="6">
    <source>
        <dbReference type="SMART" id="SM00079"/>
    </source>
</evidence>
<dbReference type="InterPro" id="IPR001638">
    <property type="entry name" value="Solute-binding_3/MltF_N"/>
</dbReference>